<name>A0A645JL07_9ZZZZ</name>
<gene>
    <name evidence="1" type="ORF">SDC9_211808</name>
</gene>
<dbReference type="EMBL" id="VSSQ01144371">
    <property type="protein sequence ID" value="MPN64037.1"/>
    <property type="molecule type" value="Genomic_DNA"/>
</dbReference>
<sequence length="71" mass="7787">MIDIGKVHLLDGQYLRPVAHPLQTLPGFNDLNGVYIQGVQMTIAIQAFQQFRRVTAVAQSRVQTGLAGLNP</sequence>
<comment type="caution">
    <text evidence="1">The sequence shown here is derived from an EMBL/GenBank/DDBJ whole genome shotgun (WGS) entry which is preliminary data.</text>
</comment>
<reference evidence="1" key="1">
    <citation type="submission" date="2019-08" db="EMBL/GenBank/DDBJ databases">
        <authorList>
            <person name="Kucharzyk K."/>
            <person name="Murdoch R.W."/>
            <person name="Higgins S."/>
            <person name="Loffler F."/>
        </authorList>
    </citation>
    <scope>NUCLEOTIDE SEQUENCE</scope>
</reference>
<accession>A0A645JL07</accession>
<organism evidence="1">
    <name type="scientific">bioreactor metagenome</name>
    <dbReference type="NCBI Taxonomy" id="1076179"/>
    <lineage>
        <taxon>unclassified sequences</taxon>
        <taxon>metagenomes</taxon>
        <taxon>ecological metagenomes</taxon>
    </lineage>
</organism>
<evidence type="ECO:0000313" key="1">
    <source>
        <dbReference type="EMBL" id="MPN64037.1"/>
    </source>
</evidence>
<protein>
    <submittedName>
        <fullName evidence="1">Uncharacterized protein</fullName>
    </submittedName>
</protein>
<dbReference type="AlphaFoldDB" id="A0A645JL07"/>
<proteinExistence type="predicted"/>